<dbReference type="AlphaFoldDB" id="A0A5A5TJT5"/>
<dbReference type="Proteomes" id="UP000322530">
    <property type="component" value="Unassembled WGS sequence"/>
</dbReference>
<dbReference type="EMBL" id="BIXY01000134">
    <property type="protein sequence ID" value="GCF11697.1"/>
    <property type="molecule type" value="Genomic_DNA"/>
</dbReference>
<dbReference type="RefSeq" id="WP_149404509.1">
    <property type="nucleotide sequence ID" value="NZ_BIXY01000134.1"/>
</dbReference>
<evidence type="ECO:0000256" key="1">
    <source>
        <dbReference type="SAM" id="MobiDB-lite"/>
    </source>
</evidence>
<reference evidence="2 3" key="1">
    <citation type="submission" date="2019-01" db="EMBL/GenBank/DDBJ databases">
        <title>Draft genome sequence of Dictyobacter sp. Uno17.</title>
        <authorList>
            <person name="Wang C.M."/>
            <person name="Zheng Y."/>
            <person name="Sakai Y."/>
            <person name="Abe K."/>
            <person name="Yokota A."/>
            <person name="Yabe S."/>
        </authorList>
    </citation>
    <scope>NUCLEOTIDE SEQUENCE [LARGE SCALE GENOMIC DNA]</scope>
    <source>
        <strain evidence="2 3">Uno17</strain>
    </source>
</reference>
<evidence type="ECO:0000313" key="3">
    <source>
        <dbReference type="Proteomes" id="UP000322530"/>
    </source>
</evidence>
<sequence length="115" mass="12383">MHENVHVSVRRGGVGVPEQSGPGLLPDSFRQNGTDWPYRRPKLPQIDSNFMLVYHLLRAKQLEEIEAEMEKVGGAHGHAAVHPAFQVIHSVGQSGAGGTTTSISPVATSAATSWF</sequence>
<protein>
    <submittedName>
        <fullName evidence="2">Uncharacterized protein</fullName>
    </submittedName>
</protein>
<proteinExistence type="predicted"/>
<evidence type="ECO:0000313" key="2">
    <source>
        <dbReference type="EMBL" id="GCF11697.1"/>
    </source>
</evidence>
<gene>
    <name evidence="2" type="ORF">KDI_52610</name>
</gene>
<feature type="region of interest" description="Disordered" evidence="1">
    <location>
        <begin position="1"/>
        <end position="40"/>
    </location>
</feature>
<keyword evidence="3" id="KW-1185">Reference proteome</keyword>
<name>A0A5A5TJT5_9CHLR</name>
<accession>A0A5A5TJT5</accession>
<organism evidence="2 3">
    <name type="scientific">Dictyobacter arantiisoli</name>
    <dbReference type="NCBI Taxonomy" id="2014874"/>
    <lineage>
        <taxon>Bacteria</taxon>
        <taxon>Bacillati</taxon>
        <taxon>Chloroflexota</taxon>
        <taxon>Ktedonobacteria</taxon>
        <taxon>Ktedonobacterales</taxon>
        <taxon>Dictyobacteraceae</taxon>
        <taxon>Dictyobacter</taxon>
    </lineage>
</organism>
<comment type="caution">
    <text evidence="2">The sequence shown here is derived from an EMBL/GenBank/DDBJ whole genome shotgun (WGS) entry which is preliminary data.</text>
</comment>